<evidence type="ECO:0000313" key="3">
    <source>
        <dbReference type="Proteomes" id="UP000235371"/>
    </source>
</evidence>
<feature type="chain" id="PRO_5014453579" description="Secreted protein" evidence="1">
    <location>
        <begin position="33"/>
        <end position="85"/>
    </location>
</feature>
<accession>A0A2J6TTJ1</accession>
<evidence type="ECO:0008006" key="4">
    <source>
        <dbReference type="Google" id="ProtNLM"/>
    </source>
</evidence>
<dbReference type="RefSeq" id="XP_024743220.1">
    <property type="nucleotide sequence ID" value="XM_024870719.1"/>
</dbReference>
<keyword evidence="3" id="KW-1185">Reference proteome</keyword>
<dbReference type="EMBL" id="KZ613745">
    <property type="protein sequence ID" value="PMD66316.1"/>
    <property type="molecule type" value="Genomic_DNA"/>
</dbReference>
<reference evidence="2 3" key="1">
    <citation type="submission" date="2016-04" db="EMBL/GenBank/DDBJ databases">
        <title>A degradative enzymes factory behind the ericoid mycorrhizal symbiosis.</title>
        <authorList>
            <consortium name="DOE Joint Genome Institute"/>
            <person name="Martino E."/>
            <person name="Morin E."/>
            <person name="Grelet G."/>
            <person name="Kuo A."/>
            <person name="Kohler A."/>
            <person name="Daghino S."/>
            <person name="Barry K."/>
            <person name="Choi C."/>
            <person name="Cichocki N."/>
            <person name="Clum A."/>
            <person name="Copeland A."/>
            <person name="Hainaut M."/>
            <person name="Haridas S."/>
            <person name="Labutti K."/>
            <person name="Lindquist E."/>
            <person name="Lipzen A."/>
            <person name="Khouja H.-R."/>
            <person name="Murat C."/>
            <person name="Ohm R."/>
            <person name="Olson A."/>
            <person name="Spatafora J."/>
            <person name="Veneault-Fourrey C."/>
            <person name="Henrissat B."/>
            <person name="Grigoriev I."/>
            <person name="Martin F."/>
            <person name="Perotto S."/>
        </authorList>
    </citation>
    <scope>NUCLEOTIDE SEQUENCE [LARGE SCALE GENOMIC DNA]</scope>
    <source>
        <strain evidence="2 3">E</strain>
    </source>
</reference>
<organism evidence="2 3">
    <name type="scientific">Hyaloscypha bicolor E</name>
    <dbReference type="NCBI Taxonomy" id="1095630"/>
    <lineage>
        <taxon>Eukaryota</taxon>
        <taxon>Fungi</taxon>
        <taxon>Dikarya</taxon>
        <taxon>Ascomycota</taxon>
        <taxon>Pezizomycotina</taxon>
        <taxon>Leotiomycetes</taxon>
        <taxon>Helotiales</taxon>
        <taxon>Hyaloscyphaceae</taxon>
        <taxon>Hyaloscypha</taxon>
        <taxon>Hyaloscypha bicolor</taxon>
    </lineage>
</organism>
<evidence type="ECO:0000313" key="2">
    <source>
        <dbReference type="EMBL" id="PMD66316.1"/>
    </source>
</evidence>
<protein>
    <recommendedName>
        <fullName evidence="4">Secreted protein</fullName>
    </recommendedName>
</protein>
<dbReference type="GeneID" id="36578801"/>
<proteinExistence type="predicted"/>
<sequence length="85" mass="8993">MVGCHYASRPLSLAVVCFLHLQIGASILSSSADPNSSVDLCSDSLGNITVVEPGQFIIAKLQCYGCPTTARLENGATKLPMRRTP</sequence>
<dbReference type="InParanoid" id="A0A2J6TTJ1"/>
<dbReference type="AlphaFoldDB" id="A0A2J6TTJ1"/>
<name>A0A2J6TTJ1_9HELO</name>
<gene>
    <name evidence="2" type="ORF">K444DRAFT_169107</name>
</gene>
<dbReference type="Proteomes" id="UP000235371">
    <property type="component" value="Unassembled WGS sequence"/>
</dbReference>
<feature type="signal peptide" evidence="1">
    <location>
        <begin position="1"/>
        <end position="32"/>
    </location>
</feature>
<keyword evidence="1" id="KW-0732">Signal</keyword>
<evidence type="ECO:0000256" key="1">
    <source>
        <dbReference type="SAM" id="SignalP"/>
    </source>
</evidence>